<dbReference type="InterPro" id="IPR008978">
    <property type="entry name" value="HSP20-like_chaperone"/>
</dbReference>
<proteinExistence type="inferred from homology"/>
<dbReference type="Gene3D" id="2.60.40.790">
    <property type="match status" value="1"/>
</dbReference>
<dbReference type="PROSITE" id="PS01031">
    <property type="entry name" value="SHSP"/>
    <property type="match status" value="1"/>
</dbReference>
<comment type="caution">
    <text evidence="5">The sequence shown here is derived from an EMBL/GenBank/DDBJ whole genome shotgun (WGS) entry which is preliminary data.</text>
</comment>
<evidence type="ECO:0000256" key="1">
    <source>
        <dbReference type="ARBA" id="ARBA00023016"/>
    </source>
</evidence>
<dbReference type="CDD" id="cd06472">
    <property type="entry name" value="ACD_ScHsp26_like"/>
    <property type="match status" value="1"/>
</dbReference>
<dbReference type="EMBL" id="JAMYWD010000004">
    <property type="protein sequence ID" value="KAJ4974471.1"/>
    <property type="molecule type" value="Genomic_DNA"/>
</dbReference>
<evidence type="ECO:0000259" key="4">
    <source>
        <dbReference type="PROSITE" id="PS01031"/>
    </source>
</evidence>
<dbReference type="SUPFAM" id="SSF49764">
    <property type="entry name" value="HSP20-like chaperones"/>
    <property type="match status" value="1"/>
</dbReference>
<dbReference type="InterPro" id="IPR002068">
    <property type="entry name" value="A-crystallin/Hsp20_dom"/>
</dbReference>
<keyword evidence="6" id="KW-1185">Reference proteome</keyword>
<organism evidence="5 6">
    <name type="scientific">Protea cynaroides</name>
    <dbReference type="NCBI Taxonomy" id="273540"/>
    <lineage>
        <taxon>Eukaryota</taxon>
        <taxon>Viridiplantae</taxon>
        <taxon>Streptophyta</taxon>
        <taxon>Embryophyta</taxon>
        <taxon>Tracheophyta</taxon>
        <taxon>Spermatophyta</taxon>
        <taxon>Magnoliopsida</taxon>
        <taxon>Proteales</taxon>
        <taxon>Proteaceae</taxon>
        <taxon>Protea</taxon>
    </lineage>
</organism>
<gene>
    <name evidence="5" type="ORF">NE237_007645</name>
</gene>
<dbReference type="InterPro" id="IPR031107">
    <property type="entry name" value="Small_HSP"/>
</dbReference>
<keyword evidence="1" id="KW-0346">Stress response</keyword>
<dbReference type="OrthoDB" id="1431247at2759"/>
<dbReference type="PANTHER" id="PTHR11527">
    <property type="entry name" value="HEAT-SHOCK PROTEIN 20 FAMILY MEMBER"/>
    <property type="match status" value="1"/>
</dbReference>
<accession>A0A9Q0KPT8</accession>
<evidence type="ECO:0000313" key="6">
    <source>
        <dbReference type="Proteomes" id="UP001141806"/>
    </source>
</evidence>
<sequence length="161" mass="18485">MAVVPSYFSGPTTKTYDPFSLDFWDPFQDFLPLTSSALTNVPATTERDTSGLAKFRIDWKETPEAHIFKVDVPGLKKDEVKVEVVGDVLQIRAERKREKEEKNSRWHRLERSFGKLFRRFKLPDNSKTQQVKANMENGVLTVSVPKKDPKKPDVKCIEISS</sequence>
<comment type="similarity">
    <text evidence="2 3">Belongs to the small heat shock protein (HSP20) family.</text>
</comment>
<dbReference type="AlphaFoldDB" id="A0A9Q0KPT8"/>
<reference evidence="5" key="1">
    <citation type="journal article" date="2023" name="Plant J.">
        <title>The genome of the king protea, Protea cynaroides.</title>
        <authorList>
            <person name="Chang J."/>
            <person name="Duong T.A."/>
            <person name="Schoeman C."/>
            <person name="Ma X."/>
            <person name="Roodt D."/>
            <person name="Barker N."/>
            <person name="Li Z."/>
            <person name="Van de Peer Y."/>
            <person name="Mizrachi E."/>
        </authorList>
    </citation>
    <scope>NUCLEOTIDE SEQUENCE</scope>
    <source>
        <tissue evidence="5">Young leaves</tissue>
    </source>
</reference>
<evidence type="ECO:0000256" key="2">
    <source>
        <dbReference type="PROSITE-ProRule" id="PRU00285"/>
    </source>
</evidence>
<evidence type="ECO:0000313" key="5">
    <source>
        <dbReference type="EMBL" id="KAJ4974471.1"/>
    </source>
</evidence>
<evidence type="ECO:0000256" key="3">
    <source>
        <dbReference type="RuleBase" id="RU003616"/>
    </source>
</evidence>
<dbReference type="Pfam" id="PF00011">
    <property type="entry name" value="HSP20"/>
    <property type="match status" value="1"/>
</dbReference>
<dbReference type="Proteomes" id="UP001141806">
    <property type="component" value="Unassembled WGS sequence"/>
</dbReference>
<dbReference type="FunFam" id="2.60.40.790:FF:000009">
    <property type="entry name" value="17.6 kDa class I heat shock protein-like"/>
    <property type="match status" value="1"/>
</dbReference>
<feature type="domain" description="SHSP" evidence="4">
    <location>
        <begin position="48"/>
        <end position="161"/>
    </location>
</feature>
<protein>
    <recommendedName>
        <fullName evidence="4">SHSP domain-containing protein</fullName>
    </recommendedName>
</protein>
<name>A0A9Q0KPT8_9MAGN</name>